<comment type="subcellular location">
    <subcellularLocation>
        <location evidence="1">Cell inner membrane</location>
    </subcellularLocation>
</comment>
<dbReference type="PANTHER" id="PTHR30606">
    <property type="entry name" value="LIPID A BIOSYNTHESIS LAUROYL ACYLTRANSFERASE"/>
    <property type="match status" value="1"/>
</dbReference>
<keyword evidence="2" id="KW-1003">Cell membrane</keyword>
<keyword evidence="3" id="KW-0997">Cell inner membrane</keyword>
<evidence type="ECO:0000313" key="9">
    <source>
        <dbReference type="Proteomes" id="UP000268908"/>
    </source>
</evidence>
<evidence type="ECO:0000256" key="2">
    <source>
        <dbReference type="ARBA" id="ARBA00022475"/>
    </source>
</evidence>
<keyword evidence="4 8" id="KW-0808">Transferase</keyword>
<dbReference type="OrthoDB" id="8524027at2"/>
<feature type="region of interest" description="Disordered" evidence="7">
    <location>
        <begin position="266"/>
        <end position="325"/>
    </location>
</feature>
<accession>A0A497XKS5</accession>
<keyword evidence="5" id="KW-0472">Membrane</keyword>
<dbReference type="CDD" id="cd07984">
    <property type="entry name" value="LPLAT_LABLAT-like"/>
    <property type="match status" value="1"/>
</dbReference>
<reference evidence="8 9" key="1">
    <citation type="submission" date="2018-10" db="EMBL/GenBank/DDBJ databases">
        <title>Genomic Encyclopedia of Type Strains, Phase IV (KMG-IV): sequencing the most valuable type-strain genomes for metagenomic binning, comparative biology and taxonomic classification.</title>
        <authorList>
            <person name="Goeker M."/>
        </authorList>
    </citation>
    <scope>NUCLEOTIDE SEQUENCE [LARGE SCALE GENOMIC DNA]</scope>
    <source>
        <strain evidence="8 9">DSM 26916</strain>
    </source>
</reference>
<protein>
    <submittedName>
        <fullName evidence="8">KDO2-lipid IV(A) lauroyltransferase</fullName>
    </submittedName>
</protein>
<proteinExistence type="predicted"/>
<name>A0A497XKS5_9PROT</name>
<comment type="caution">
    <text evidence="8">The sequence shown here is derived from an EMBL/GenBank/DDBJ whole genome shotgun (WGS) entry which is preliminary data.</text>
</comment>
<evidence type="ECO:0000256" key="4">
    <source>
        <dbReference type="ARBA" id="ARBA00022679"/>
    </source>
</evidence>
<dbReference type="Proteomes" id="UP000268908">
    <property type="component" value="Unassembled WGS sequence"/>
</dbReference>
<keyword evidence="6" id="KW-0012">Acyltransferase</keyword>
<dbReference type="Pfam" id="PF03279">
    <property type="entry name" value="Lip_A_acyltrans"/>
    <property type="match status" value="1"/>
</dbReference>
<dbReference type="PIRSF" id="PIRSF026649">
    <property type="entry name" value="MsbB"/>
    <property type="match status" value="1"/>
</dbReference>
<evidence type="ECO:0000256" key="5">
    <source>
        <dbReference type="ARBA" id="ARBA00023136"/>
    </source>
</evidence>
<evidence type="ECO:0000313" key="8">
    <source>
        <dbReference type="EMBL" id="RLJ68494.1"/>
    </source>
</evidence>
<dbReference type="EMBL" id="RCCI01000004">
    <property type="protein sequence ID" value="RLJ68494.1"/>
    <property type="molecule type" value="Genomic_DNA"/>
</dbReference>
<dbReference type="GO" id="GO:0016746">
    <property type="term" value="F:acyltransferase activity"/>
    <property type="evidence" value="ECO:0007669"/>
    <property type="project" value="UniProtKB-KW"/>
</dbReference>
<gene>
    <name evidence="8" type="ORF">DFR35_1056</name>
</gene>
<evidence type="ECO:0000256" key="7">
    <source>
        <dbReference type="SAM" id="MobiDB-lite"/>
    </source>
</evidence>
<dbReference type="NCBIfam" id="NF006487">
    <property type="entry name" value="PRK08905.1"/>
    <property type="match status" value="1"/>
</dbReference>
<keyword evidence="9" id="KW-1185">Reference proteome</keyword>
<organism evidence="8 9">
    <name type="scientific">Sulfurisoma sediminicola</name>
    <dbReference type="NCBI Taxonomy" id="1381557"/>
    <lineage>
        <taxon>Bacteria</taxon>
        <taxon>Pseudomonadati</taxon>
        <taxon>Pseudomonadota</taxon>
        <taxon>Betaproteobacteria</taxon>
        <taxon>Nitrosomonadales</taxon>
        <taxon>Sterolibacteriaceae</taxon>
        <taxon>Sulfurisoma</taxon>
    </lineage>
</organism>
<dbReference type="GO" id="GO:0005886">
    <property type="term" value="C:plasma membrane"/>
    <property type="evidence" value="ECO:0007669"/>
    <property type="project" value="UniProtKB-SubCell"/>
</dbReference>
<dbReference type="PANTHER" id="PTHR30606:SF10">
    <property type="entry name" value="PHOSPHATIDYLINOSITOL MANNOSIDE ACYLTRANSFERASE"/>
    <property type="match status" value="1"/>
</dbReference>
<dbReference type="GO" id="GO:0009247">
    <property type="term" value="P:glycolipid biosynthetic process"/>
    <property type="evidence" value="ECO:0007669"/>
    <property type="project" value="UniProtKB-ARBA"/>
</dbReference>
<evidence type="ECO:0000256" key="3">
    <source>
        <dbReference type="ARBA" id="ARBA00022519"/>
    </source>
</evidence>
<feature type="compositionally biased region" description="Gly residues" evidence="7">
    <location>
        <begin position="266"/>
        <end position="275"/>
    </location>
</feature>
<sequence>MGFLFRFLSFLPLPLLHNLGAAAGWLIWLLSPTYRRHLRENTALAGLAEVRGAAIAEAGKSIFELPKLWLRPHDEVVARVVKVSGWELVVEAWQEGRGILFLTPHLGCFEITAQYYASFRPMTVLYRRPKQDWLIPIIEQGRGANLELAPADMSGVKKLLKALKYGAAAGMLPDQAPGAGEGVWAPFFGRPAYTMTLAPRLAATGATVLLAYAERLHYGAGYHLKLRRPTEALTDAAAVNRAIEGLIRECPEQYLWGYNRYKAPAGSGGGPGAAGGEASVSGMRPLDSEAAGAASASTVAPSPSGKALLRVPAAPAGSGGEPDAA</sequence>
<evidence type="ECO:0000256" key="6">
    <source>
        <dbReference type="ARBA" id="ARBA00023315"/>
    </source>
</evidence>
<dbReference type="AlphaFoldDB" id="A0A497XKS5"/>
<dbReference type="RefSeq" id="WP_121240387.1">
    <property type="nucleotide sequence ID" value="NZ_BHVV01000002.1"/>
</dbReference>
<evidence type="ECO:0000256" key="1">
    <source>
        <dbReference type="ARBA" id="ARBA00004533"/>
    </source>
</evidence>
<feature type="compositionally biased region" description="Low complexity" evidence="7">
    <location>
        <begin position="276"/>
        <end position="305"/>
    </location>
</feature>
<dbReference type="InterPro" id="IPR004960">
    <property type="entry name" value="LipA_acyltrans"/>
</dbReference>